<keyword evidence="1" id="KW-0812">Transmembrane</keyword>
<feature type="chain" id="PRO_5043051262" description="Ig-like domain-containing protein" evidence="2">
    <location>
        <begin position="24"/>
        <end position="330"/>
    </location>
</feature>
<dbReference type="PANTHER" id="PTHR11422">
    <property type="entry name" value="T-CELL SURFACE GLYCOPROTEIN CD4"/>
    <property type="match status" value="1"/>
</dbReference>
<feature type="domain" description="Ig-like" evidence="3">
    <location>
        <begin position="140"/>
        <end position="217"/>
    </location>
</feature>
<sequence>MSGAHHTLIQLLILKLINAGAHGNELSQYVKEGFDAKMLCNNVVNSNCSLTTWHHYMVSFPNTIQEVSEGKVSVNSKRAGRLSVDAGCSLHVHDVTAEDAGRYTCIDSKQQNQFHMATDLSVLTIFVSTAVTDLKPDRPVTLRCSLYTTEGHGNCMSSQNDKVSLSWVDETGTKLQGSGCQLTGPCCDSTLTVTLQKEDNNRKWTCQLTKDGKVNISIDFTSTFSDIKDTDDEKERNDSLKQSVLIWVVVGVGVAGCVAGCVAALVVTFRRRAYSVSRNQIPVNPGNVVQANNSDGQRADMTYADVNLPTSRRMVERDQQTEYATIRTGP</sequence>
<protein>
    <recommendedName>
        <fullName evidence="3">Ig-like domain-containing protein</fullName>
    </recommendedName>
</protein>
<keyword evidence="2" id="KW-0732">Signal</keyword>
<feature type="transmembrane region" description="Helical" evidence="1">
    <location>
        <begin position="244"/>
        <end position="269"/>
    </location>
</feature>
<comment type="caution">
    <text evidence="4">The sequence shown here is derived from an EMBL/GenBank/DDBJ whole genome shotgun (WGS) entry which is preliminary data.</text>
</comment>
<evidence type="ECO:0000256" key="1">
    <source>
        <dbReference type="SAM" id="Phobius"/>
    </source>
</evidence>
<dbReference type="PROSITE" id="PS50835">
    <property type="entry name" value="IG_LIKE"/>
    <property type="match status" value="1"/>
</dbReference>
<accession>A0AAN8KYL6</accession>
<dbReference type="InterPro" id="IPR013783">
    <property type="entry name" value="Ig-like_fold"/>
</dbReference>
<dbReference type="GO" id="GO:0035723">
    <property type="term" value="P:interleukin-15-mediated signaling pathway"/>
    <property type="evidence" value="ECO:0007669"/>
    <property type="project" value="TreeGrafter"/>
</dbReference>
<dbReference type="EMBL" id="JAGTTL010000031">
    <property type="protein sequence ID" value="KAK6297659.1"/>
    <property type="molecule type" value="Genomic_DNA"/>
</dbReference>
<dbReference type="InterPro" id="IPR036179">
    <property type="entry name" value="Ig-like_dom_sf"/>
</dbReference>
<evidence type="ECO:0000256" key="2">
    <source>
        <dbReference type="SAM" id="SignalP"/>
    </source>
</evidence>
<dbReference type="Gene3D" id="2.60.40.10">
    <property type="entry name" value="Immunoglobulins"/>
    <property type="match status" value="1"/>
</dbReference>
<dbReference type="GO" id="GO:0042110">
    <property type="term" value="P:T cell activation"/>
    <property type="evidence" value="ECO:0007669"/>
    <property type="project" value="TreeGrafter"/>
</dbReference>
<reference evidence="4 5" key="1">
    <citation type="submission" date="2021-04" db="EMBL/GenBank/DDBJ databases">
        <authorList>
            <person name="De Guttry C."/>
            <person name="Zahm M."/>
            <person name="Klopp C."/>
            <person name="Cabau C."/>
            <person name="Louis A."/>
            <person name="Berthelot C."/>
            <person name="Parey E."/>
            <person name="Roest Crollius H."/>
            <person name="Montfort J."/>
            <person name="Robinson-Rechavi M."/>
            <person name="Bucao C."/>
            <person name="Bouchez O."/>
            <person name="Gislard M."/>
            <person name="Lluch J."/>
            <person name="Milhes M."/>
            <person name="Lampietro C."/>
            <person name="Lopez Roques C."/>
            <person name="Donnadieu C."/>
            <person name="Braasch I."/>
            <person name="Desvignes T."/>
            <person name="Postlethwait J."/>
            <person name="Bobe J."/>
            <person name="Wedekind C."/>
            <person name="Guiguen Y."/>
        </authorList>
    </citation>
    <scope>NUCLEOTIDE SEQUENCE [LARGE SCALE GENOMIC DNA]</scope>
    <source>
        <strain evidence="4">Cs_M1</strain>
        <tissue evidence="4">Blood</tissue>
    </source>
</reference>
<feature type="signal peptide" evidence="2">
    <location>
        <begin position="1"/>
        <end position="23"/>
    </location>
</feature>
<dbReference type="SUPFAM" id="SSF48726">
    <property type="entry name" value="Immunoglobulin"/>
    <property type="match status" value="1"/>
</dbReference>
<dbReference type="GO" id="GO:0042289">
    <property type="term" value="F:MHC class II protein binding"/>
    <property type="evidence" value="ECO:0007669"/>
    <property type="project" value="TreeGrafter"/>
</dbReference>
<dbReference type="GO" id="GO:0045121">
    <property type="term" value="C:membrane raft"/>
    <property type="evidence" value="ECO:0007669"/>
    <property type="project" value="TreeGrafter"/>
</dbReference>
<keyword evidence="1" id="KW-0472">Membrane</keyword>
<evidence type="ECO:0000259" key="3">
    <source>
        <dbReference type="PROSITE" id="PS50835"/>
    </source>
</evidence>
<dbReference type="AlphaFoldDB" id="A0AAN8KYL6"/>
<keyword evidence="5" id="KW-1185">Reference proteome</keyword>
<dbReference type="InterPro" id="IPR007110">
    <property type="entry name" value="Ig-like_dom"/>
</dbReference>
<keyword evidence="1" id="KW-1133">Transmembrane helix</keyword>
<dbReference type="PANTHER" id="PTHR11422:SF5">
    <property type="entry name" value="DIVERSE IMMUNOGLOBULIN DOMAIN-CONTAINING PROTEIN 1.1 ISOFORM X1-RELATED"/>
    <property type="match status" value="1"/>
</dbReference>
<dbReference type="GO" id="GO:0070374">
    <property type="term" value="P:positive regulation of ERK1 and ERK2 cascade"/>
    <property type="evidence" value="ECO:0007669"/>
    <property type="project" value="TreeGrafter"/>
</dbReference>
<dbReference type="GO" id="GO:0009897">
    <property type="term" value="C:external side of plasma membrane"/>
    <property type="evidence" value="ECO:0007669"/>
    <property type="project" value="TreeGrafter"/>
</dbReference>
<evidence type="ECO:0000313" key="4">
    <source>
        <dbReference type="EMBL" id="KAK6297659.1"/>
    </source>
</evidence>
<dbReference type="CDD" id="cd00096">
    <property type="entry name" value="Ig"/>
    <property type="match status" value="1"/>
</dbReference>
<evidence type="ECO:0000313" key="5">
    <source>
        <dbReference type="Proteomes" id="UP001356427"/>
    </source>
</evidence>
<dbReference type="GO" id="GO:1990782">
    <property type="term" value="F:protein tyrosine kinase binding"/>
    <property type="evidence" value="ECO:0007669"/>
    <property type="project" value="TreeGrafter"/>
</dbReference>
<name>A0AAN8KYL6_9TELE</name>
<proteinExistence type="predicted"/>
<organism evidence="4 5">
    <name type="scientific">Coregonus suidteri</name>
    <dbReference type="NCBI Taxonomy" id="861788"/>
    <lineage>
        <taxon>Eukaryota</taxon>
        <taxon>Metazoa</taxon>
        <taxon>Chordata</taxon>
        <taxon>Craniata</taxon>
        <taxon>Vertebrata</taxon>
        <taxon>Euteleostomi</taxon>
        <taxon>Actinopterygii</taxon>
        <taxon>Neopterygii</taxon>
        <taxon>Teleostei</taxon>
        <taxon>Protacanthopterygii</taxon>
        <taxon>Salmoniformes</taxon>
        <taxon>Salmonidae</taxon>
        <taxon>Coregoninae</taxon>
        <taxon>Coregonus</taxon>
    </lineage>
</organism>
<gene>
    <name evidence="4" type="ORF">J4Q44_G00322420</name>
</gene>
<dbReference type="Proteomes" id="UP001356427">
    <property type="component" value="Unassembled WGS sequence"/>
</dbReference>